<dbReference type="PANTHER" id="PTHR21522:SF62">
    <property type="entry name" value="OTOPETRIN-LIKE A, ISOFORM C"/>
    <property type="match status" value="1"/>
</dbReference>
<comment type="caution">
    <text evidence="12">The sequence shown here is derived from an EMBL/GenBank/DDBJ whole genome shotgun (WGS) entry which is preliminary data.</text>
</comment>
<dbReference type="PANTHER" id="PTHR21522">
    <property type="entry name" value="PROTON CHANNEL OTOP"/>
    <property type="match status" value="1"/>
</dbReference>
<dbReference type="OrthoDB" id="6429739at2759"/>
<keyword evidence="4" id="KW-1003">Cell membrane</keyword>
<reference evidence="12 13" key="1">
    <citation type="journal article" date="2018" name="Gigascience">
        <title>Genomes of trombidid mites reveal novel predicted allergens and laterally-transferred genes associated with secondary metabolism.</title>
        <authorList>
            <person name="Dong X."/>
            <person name="Chaisiri K."/>
            <person name="Xia D."/>
            <person name="Armstrong S.D."/>
            <person name="Fang Y."/>
            <person name="Donnelly M.J."/>
            <person name="Kadowaki T."/>
            <person name="McGarry J.W."/>
            <person name="Darby A.C."/>
            <person name="Makepeace B.L."/>
        </authorList>
    </citation>
    <scope>NUCLEOTIDE SEQUENCE [LARGE SCALE GENOMIC DNA]</scope>
    <source>
        <strain evidence="12">UoL-WK</strain>
    </source>
</reference>
<feature type="transmembrane region" description="Helical" evidence="11">
    <location>
        <begin position="227"/>
        <end position="245"/>
    </location>
</feature>
<keyword evidence="9 11" id="KW-0472">Membrane</keyword>
<comment type="subcellular location">
    <subcellularLocation>
        <location evidence="1">Cell membrane</location>
        <topology evidence="1">Multi-pass membrane protein</topology>
    </subcellularLocation>
</comment>
<accession>A0A3S3PCX6</accession>
<keyword evidence="3" id="KW-0813">Transport</keyword>
<evidence type="ECO:0000256" key="6">
    <source>
        <dbReference type="ARBA" id="ARBA00022781"/>
    </source>
</evidence>
<dbReference type="AlphaFoldDB" id="A0A3S3PCX6"/>
<evidence type="ECO:0000256" key="11">
    <source>
        <dbReference type="SAM" id="Phobius"/>
    </source>
</evidence>
<dbReference type="Pfam" id="PF03189">
    <property type="entry name" value="Otopetrin"/>
    <property type="match status" value="2"/>
</dbReference>
<feature type="transmembrane region" description="Helical" evidence="11">
    <location>
        <begin position="191"/>
        <end position="215"/>
    </location>
</feature>
<dbReference type="GO" id="GO:0015252">
    <property type="term" value="F:proton channel activity"/>
    <property type="evidence" value="ECO:0007669"/>
    <property type="project" value="InterPro"/>
</dbReference>
<protein>
    <submittedName>
        <fullName evidence="12">Otopetrin-3-like protein</fullName>
    </submittedName>
</protein>
<name>A0A3S3PCX6_9ACAR</name>
<dbReference type="Proteomes" id="UP000285301">
    <property type="component" value="Unassembled WGS sequence"/>
</dbReference>
<gene>
    <name evidence="12" type="ORF">B4U79_05451</name>
</gene>
<proteinExistence type="inferred from homology"/>
<evidence type="ECO:0000313" key="12">
    <source>
        <dbReference type="EMBL" id="RWS09897.1"/>
    </source>
</evidence>
<keyword evidence="10" id="KW-0407">Ion channel</keyword>
<dbReference type="EMBL" id="NCKU01002299">
    <property type="protein sequence ID" value="RWS09897.1"/>
    <property type="molecule type" value="Genomic_DNA"/>
</dbReference>
<evidence type="ECO:0000256" key="1">
    <source>
        <dbReference type="ARBA" id="ARBA00004651"/>
    </source>
</evidence>
<evidence type="ECO:0000256" key="5">
    <source>
        <dbReference type="ARBA" id="ARBA00022692"/>
    </source>
</evidence>
<keyword evidence="5 11" id="KW-0812">Transmembrane</keyword>
<sequence length="296" mass="33454">MLPLRLLPNTSTFDSQHAFQVKENQTLIANGNNPCQKEDIIGPVLEGSSPYLYPFIVEYSLSCAAFLYVMWCNIGRNTRSVSEYSSKATNFENGEAGESHNSPPLYNCLASKKAILISDVSHSLLLVLCSIATVIGYIKITKLKFKRSVQDTVDNGLRDLLLKIAAFGLYSYSLFGVIAGALEIYSIDHCVVFLTSILTIIQVTLQTMFISDIVCRRKVTEQYPGRQLVTFLLIANFTFWIIYTFEMQKVEASPVQLSIYGFTPWALIVRITLPLSIFYRFHSAITFAEIWKNTYR</sequence>
<evidence type="ECO:0000313" key="13">
    <source>
        <dbReference type="Proteomes" id="UP000285301"/>
    </source>
</evidence>
<evidence type="ECO:0000256" key="2">
    <source>
        <dbReference type="ARBA" id="ARBA00006513"/>
    </source>
</evidence>
<feature type="transmembrane region" description="Helical" evidence="11">
    <location>
        <begin position="120"/>
        <end position="140"/>
    </location>
</feature>
<feature type="transmembrane region" description="Helical" evidence="11">
    <location>
        <begin position="160"/>
        <end position="185"/>
    </location>
</feature>
<evidence type="ECO:0000256" key="4">
    <source>
        <dbReference type="ARBA" id="ARBA00022475"/>
    </source>
</evidence>
<keyword evidence="13" id="KW-1185">Reference proteome</keyword>
<evidence type="ECO:0000256" key="9">
    <source>
        <dbReference type="ARBA" id="ARBA00023136"/>
    </source>
</evidence>
<comment type="similarity">
    <text evidence="2">Belongs to the otopetrin family.</text>
</comment>
<keyword evidence="8" id="KW-0406">Ion transport</keyword>
<keyword evidence="6" id="KW-0375">Hydrogen ion transport</keyword>
<feature type="transmembrane region" description="Helical" evidence="11">
    <location>
        <begin position="257"/>
        <end position="279"/>
    </location>
</feature>
<keyword evidence="7 11" id="KW-1133">Transmembrane helix</keyword>
<organism evidence="12 13">
    <name type="scientific">Dinothrombium tinctorium</name>
    <dbReference type="NCBI Taxonomy" id="1965070"/>
    <lineage>
        <taxon>Eukaryota</taxon>
        <taxon>Metazoa</taxon>
        <taxon>Ecdysozoa</taxon>
        <taxon>Arthropoda</taxon>
        <taxon>Chelicerata</taxon>
        <taxon>Arachnida</taxon>
        <taxon>Acari</taxon>
        <taxon>Acariformes</taxon>
        <taxon>Trombidiformes</taxon>
        <taxon>Prostigmata</taxon>
        <taxon>Anystina</taxon>
        <taxon>Parasitengona</taxon>
        <taxon>Trombidioidea</taxon>
        <taxon>Trombidiidae</taxon>
        <taxon>Dinothrombium</taxon>
    </lineage>
</organism>
<evidence type="ECO:0000256" key="7">
    <source>
        <dbReference type="ARBA" id="ARBA00022989"/>
    </source>
</evidence>
<dbReference type="GO" id="GO:0005886">
    <property type="term" value="C:plasma membrane"/>
    <property type="evidence" value="ECO:0007669"/>
    <property type="project" value="UniProtKB-SubCell"/>
</dbReference>
<evidence type="ECO:0000256" key="8">
    <source>
        <dbReference type="ARBA" id="ARBA00023065"/>
    </source>
</evidence>
<evidence type="ECO:0000256" key="10">
    <source>
        <dbReference type="ARBA" id="ARBA00023303"/>
    </source>
</evidence>
<evidence type="ECO:0000256" key="3">
    <source>
        <dbReference type="ARBA" id="ARBA00022448"/>
    </source>
</evidence>
<dbReference type="InterPro" id="IPR004878">
    <property type="entry name" value="Otopetrin"/>
</dbReference>